<reference evidence="1" key="2">
    <citation type="submission" date="2023-06" db="EMBL/GenBank/DDBJ databases">
        <authorList>
            <person name="Lucena T."/>
            <person name="Sun Q."/>
        </authorList>
    </citation>
    <scope>NUCLEOTIDE SEQUENCE</scope>
    <source>
        <strain evidence="1">CECT 8869</strain>
    </source>
</reference>
<accession>A0ABT8RZI6</accession>
<name>A0ABT8RZI6_9FLAO</name>
<evidence type="ECO:0000313" key="2">
    <source>
        <dbReference type="Proteomes" id="UP001168579"/>
    </source>
</evidence>
<proteinExistence type="predicted"/>
<reference evidence="1" key="1">
    <citation type="journal article" date="2014" name="Int. J. Syst. Evol. Microbiol.">
        <title>Complete genome of a new Firmicutes species belonging to the dominant human colonic microbiota ('Ruminococcus bicirculans') reveals two chromosomes and a selective capacity to utilize plant glucans.</title>
        <authorList>
            <consortium name="NISC Comparative Sequencing Program"/>
            <person name="Wegmann U."/>
            <person name="Louis P."/>
            <person name="Goesmann A."/>
            <person name="Henrissat B."/>
            <person name="Duncan S.H."/>
            <person name="Flint H.J."/>
        </authorList>
    </citation>
    <scope>NUCLEOTIDE SEQUENCE</scope>
    <source>
        <strain evidence="1">CECT 8869</strain>
    </source>
</reference>
<gene>
    <name evidence="1" type="ORF">Q2T41_20285</name>
</gene>
<sequence length="63" mass="7247">NDLSKVEGYAAITNKQEFIFPIGDRTFLRPLIIRSTSINLLQNAHIFMRMPTIQTHSPAHIIR</sequence>
<keyword evidence="2" id="KW-1185">Reference proteome</keyword>
<comment type="caution">
    <text evidence="1">The sequence shown here is derived from an EMBL/GenBank/DDBJ whole genome shotgun (WGS) entry which is preliminary data.</text>
</comment>
<organism evidence="1 2">
    <name type="scientific">Maribacter confluentis</name>
    <dbReference type="NCBI Taxonomy" id="1656093"/>
    <lineage>
        <taxon>Bacteria</taxon>
        <taxon>Pseudomonadati</taxon>
        <taxon>Bacteroidota</taxon>
        <taxon>Flavobacteriia</taxon>
        <taxon>Flavobacteriales</taxon>
        <taxon>Flavobacteriaceae</taxon>
        <taxon>Maribacter</taxon>
    </lineage>
</organism>
<dbReference type="EMBL" id="JAUKUC010000011">
    <property type="protein sequence ID" value="MDO1514951.1"/>
    <property type="molecule type" value="Genomic_DNA"/>
</dbReference>
<evidence type="ECO:0000313" key="1">
    <source>
        <dbReference type="EMBL" id="MDO1514951.1"/>
    </source>
</evidence>
<dbReference type="Proteomes" id="UP001168579">
    <property type="component" value="Unassembled WGS sequence"/>
</dbReference>
<protein>
    <submittedName>
        <fullName evidence="1">Gliding motility-associated C-terminal domain-containing protein</fullName>
    </submittedName>
</protein>
<feature type="non-terminal residue" evidence="1">
    <location>
        <position position="1"/>
    </location>
</feature>